<evidence type="ECO:0000313" key="3">
    <source>
        <dbReference type="Proteomes" id="UP000326759"/>
    </source>
</evidence>
<proteinExistence type="predicted"/>
<feature type="region of interest" description="Disordered" evidence="1">
    <location>
        <begin position="48"/>
        <end position="67"/>
    </location>
</feature>
<organism evidence="2 3">
    <name type="scientific">Armadillidium nasatum</name>
    <dbReference type="NCBI Taxonomy" id="96803"/>
    <lineage>
        <taxon>Eukaryota</taxon>
        <taxon>Metazoa</taxon>
        <taxon>Ecdysozoa</taxon>
        <taxon>Arthropoda</taxon>
        <taxon>Crustacea</taxon>
        <taxon>Multicrustacea</taxon>
        <taxon>Malacostraca</taxon>
        <taxon>Eumalacostraca</taxon>
        <taxon>Peracarida</taxon>
        <taxon>Isopoda</taxon>
        <taxon>Oniscidea</taxon>
        <taxon>Crinocheta</taxon>
        <taxon>Armadillidiidae</taxon>
        <taxon>Armadillidium</taxon>
    </lineage>
</organism>
<evidence type="ECO:0000256" key="1">
    <source>
        <dbReference type="SAM" id="MobiDB-lite"/>
    </source>
</evidence>
<protein>
    <submittedName>
        <fullName evidence="2">Uncharacterized protein</fullName>
    </submittedName>
</protein>
<accession>A0A5N5TKR4</accession>
<keyword evidence="3" id="KW-1185">Reference proteome</keyword>
<sequence>MNNKLFFDYGPVWSKKCHDDEYLASRNVPPPDSITCGQMITQNFFSHNETEDYSVNDSAKSEEPKEK</sequence>
<feature type="compositionally biased region" description="Polar residues" evidence="1">
    <location>
        <begin position="48"/>
        <end position="58"/>
    </location>
</feature>
<gene>
    <name evidence="2" type="ORF">Anas_02554</name>
</gene>
<reference evidence="2 3" key="1">
    <citation type="journal article" date="2019" name="PLoS Biol.">
        <title>Sex chromosomes control vertical transmission of feminizing Wolbachia symbionts in an isopod.</title>
        <authorList>
            <person name="Becking T."/>
            <person name="Chebbi M.A."/>
            <person name="Giraud I."/>
            <person name="Moumen B."/>
            <person name="Laverre T."/>
            <person name="Caubet Y."/>
            <person name="Peccoud J."/>
            <person name="Gilbert C."/>
            <person name="Cordaux R."/>
        </authorList>
    </citation>
    <scope>NUCLEOTIDE SEQUENCE [LARGE SCALE GENOMIC DNA]</scope>
    <source>
        <strain evidence="2">ANa2</strain>
        <tissue evidence="2">Whole body excluding digestive tract and cuticle</tissue>
    </source>
</reference>
<evidence type="ECO:0000313" key="2">
    <source>
        <dbReference type="EMBL" id="KAB7506741.1"/>
    </source>
</evidence>
<name>A0A5N5TKR4_9CRUS</name>
<dbReference type="OrthoDB" id="2382881at2759"/>
<dbReference type="AlphaFoldDB" id="A0A5N5TKR4"/>
<comment type="caution">
    <text evidence="2">The sequence shown here is derived from an EMBL/GenBank/DDBJ whole genome shotgun (WGS) entry which is preliminary data.</text>
</comment>
<dbReference type="Proteomes" id="UP000326759">
    <property type="component" value="Unassembled WGS sequence"/>
</dbReference>
<dbReference type="EMBL" id="SEYY01000682">
    <property type="protein sequence ID" value="KAB7506741.1"/>
    <property type="molecule type" value="Genomic_DNA"/>
</dbReference>